<keyword evidence="2" id="KW-0812">Transmembrane</keyword>
<dbReference type="Proteomes" id="UP000653411">
    <property type="component" value="Unassembled WGS sequence"/>
</dbReference>
<dbReference type="RefSeq" id="WP_229712936.1">
    <property type="nucleotide sequence ID" value="NZ_BMML01000004.1"/>
</dbReference>
<evidence type="ECO:0000256" key="2">
    <source>
        <dbReference type="SAM" id="Phobius"/>
    </source>
</evidence>
<reference evidence="3" key="2">
    <citation type="submission" date="2020-09" db="EMBL/GenBank/DDBJ databases">
        <authorList>
            <person name="Sun Q."/>
            <person name="Zhou Y."/>
        </authorList>
    </citation>
    <scope>NUCLEOTIDE SEQUENCE</scope>
    <source>
        <strain evidence="3">CGMCC 4.7110</strain>
    </source>
</reference>
<protein>
    <recommendedName>
        <fullName evidence="5">Integral membrane protein</fullName>
    </recommendedName>
</protein>
<evidence type="ECO:0000256" key="1">
    <source>
        <dbReference type="SAM" id="MobiDB-lite"/>
    </source>
</evidence>
<dbReference type="SUPFAM" id="SSF49464">
    <property type="entry name" value="Carboxypeptidase regulatory domain-like"/>
    <property type="match status" value="1"/>
</dbReference>
<dbReference type="Gene3D" id="2.60.40.1120">
    <property type="entry name" value="Carboxypeptidase-like, regulatory domain"/>
    <property type="match status" value="1"/>
</dbReference>
<gene>
    <name evidence="3" type="ORF">GCM10011578_021510</name>
</gene>
<keyword evidence="2" id="KW-1133">Transmembrane helix</keyword>
<feature type="region of interest" description="Disordered" evidence="1">
    <location>
        <begin position="335"/>
        <end position="358"/>
    </location>
</feature>
<dbReference type="InterPro" id="IPR008969">
    <property type="entry name" value="CarboxyPept-like_regulatory"/>
</dbReference>
<organism evidence="3 4">
    <name type="scientific">Streptomyces fuscichromogenes</name>
    <dbReference type="NCBI Taxonomy" id="1324013"/>
    <lineage>
        <taxon>Bacteria</taxon>
        <taxon>Bacillati</taxon>
        <taxon>Actinomycetota</taxon>
        <taxon>Actinomycetes</taxon>
        <taxon>Kitasatosporales</taxon>
        <taxon>Streptomycetaceae</taxon>
        <taxon>Streptomyces</taxon>
    </lineage>
</organism>
<keyword evidence="2" id="KW-0472">Membrane</keyword>
<reference evidence="3" key="1">
    <citation type="journal article" date="2014" name="Int. J. Syst. Evol. Microbiol.">
        <title>Complete genome sequence of Corynebacterium casei LMG S-19264T (=DSM 44701T), isolated from a smear-ripened cheese.</title>
        <authorList>
            <consortium name="US DOE Joint Genome Institute (JGI-PGF)"/>
            <person name="Walter F."/>
            <person name="Albersmeier A."/>
            <person name="Kalinowski J."/>
            <person name="Ruckert C."/>
        </authorList>
    </citation>
    <scope>NUCLEOTIDE SEQUENCE</scope>
    <source>
        <strain evidence="3">CGMCC 4.7110</strain>
    </source>
</reference>
<comment type="caution">
    <text evidence="3">The sequence shown here is derived from an EMBL/GenBank/DDBJ whole genome shotgun (WGS) entry which is preliminary data.</text>
</comment>
<feature type="transmembrane region" description="Helical" evidence="2">
    <location>
        <begin position="183"/>
        <end position="205"/>
    </location>
</feature>
<name>A0A917XA65_9ACTN</name>
<dbReference type="EMBL" id="BMML01000004">
    <property type="protein sequence ID" value="GGN00013.1"/>
    <property type="molecule type" value="Genomic_DNA"/>
</dbReference>
<evidence type="ECO:0008006" key="5">
    <source>
        <dbReference type="Google" id="ProtNLM"/>
    </source>
</evidence>
<feature type="transmembrane region" description="Helical" evidence="2">
    <location>
        <begin position="211"/>
        <end position="230"/>
    </location>
</feature>
<sequence length="473" mass="50111">MAERTERSKGQSVALTLAEALWFPVSLFLGMLFFFAPALHAPQPHHVKVAVADPAVARRVDSALSARVPGGFDVSAVADGPAARRSVLDRDAAGGFREDQGHAVLYVAKANGASLEQTLTQVFTQVAAKTHRHLTVTDVAPTEQQDELGTTLLYFALAWSIPAYVLATTLLRAVTFSRRRKLLTVAGVAAGYSAIGFYVGLWLGYLPDRPAAMAVSFLLTTAVATAASGLAPFVRQFFPAVAMGLFIVMSIPTSGGAVPAPMLPMFFQYVREVMPLANGIDALRGVLYFDGAGVLKPVLVLCAWFVGGVALLGLDLWLHGRRARAAAALRVEGADDGDGESEFVGEPPVEDPSLETPRPTAVPVHAHHFGEQVPVLTGRVQDREARPVRGAAVTVIDARGRQLVRSVTDEAGEYAATGLPEGYLSIVVSAPGLHPMVHQTLMQTGMTARADFALHGLPQGRHAKPVHATGSAV</sequence>
<feature type="transmembrane region" description="Helical" evidence="2">
    <location>
        <begin position="12"/>
        <end position="36"/>
    </location>
</feature>
<evidence type="ECO:0000313" key="3">
    <source>
        <dbReference type="EMBL" id="GGN00013.1"/>
    </source>
</evidence>
<dbReference type="AlphaFoldDB" id="A0A917XA65"/>
<accession>A0A917XA65</accession>
<feature type="transmembrane region" description="Helical" evidence="2">
    <location>
        <begin position="298"/>
        <end position="318"/>
    </location>
</feature>
<keyword evidence="4" id="KW-1185">Reference proteome</keyword>
<feature type="transmembrane region" description="Helical" evidence="2">
    <location>
        <begin position="152"/>
        <end position="171"/>
    </location>
</feature>
<proteinExistence type="predicted"/>
<feature type="compositionally biased region" description="Acidic residues" evidence="1">
    <location>
        <begin position="335"/>
        <end position="353"/>
    </location>
</feature>
<evidence type="ECO:0000313" key="4">
    <source>
        <dbReference type="Proteomes" id="UP000653411"/>
    </source>
</evidence>
<dbReference type="Pfam" id="PF13620">
    <property type="entry name" value="CarboxypepD_reg"/>
    <property type="match status" value="1"/>
</dbReference>
<feature type="transmembrane region" description="Helical" evidence="2">
    <location>
        <begin position="237"/>
        <end position="258"/>
    </location>
</feature>